<proteinExistence type="inferred from homology"/>
<feature type="transmembrane region" description="Helical" evidence="6">
    <location>
        <begin position="72"/>
        <end position="89"/>
    </location>
</feature>
<feature type="transmembrane region" description="Helical" evidence="6">
    <location>
        <begin position="95"/>
        <end position="115"/>
    </location>
</feature>
<dbReference type="InterPro" id="IPR050638">
    <property type="entry name" value="AA-Vitamin_Transporters"/>
</dbReference>
<keyword evidence="3 6" id="KW-0812">Transmembrane</keyword>
<accession>A0ABW5UYS9</accession>
<dbReference type="RefSeq" id="WP_019619426.1">
    <property type="nucleotide sequence ID" value="NZ_JBHUNE010000006.1"/>
</dbReference>
<feature type="transmembrane region" description="Helical" evidence="6">
    <location>
        <begin position="186"/>
        <end position="209"/>
    </location>
</feature>
<evidence type="ECO:0000256" key="3">
    <source>
        <dbReference type="ARBA" id="ARBA00022692"/>
    </source>
</evidence>
<dbReference type="SUPFAM" id="SSF103481">
    <property type="entry name" value="Multidrug resistance efflux transporter EmrE"/>
    <property type="match status" value="2"/>
</dbReference>
<keyword evidence="4 6" id="KW-1133">Transmembrane helix</keyword>
<dbReference type="PANTHER" id="PTHR32322:SF2">
    <property type="entry name" value="EAMA DOMAIN-CONTAINING PROTEIN"/>
    <property type="match status" value="1"/>
</dbReference>
<evidence type="ECO:0000256" key="4">
    <source>
        <dbReference type="ARBA" id="ARBA00022989"/>
    </source>
</evidence>
<protein>
    <submittedName>
        <fullName evidence="8">DMT family transporter</fullName>
    </submittedName>
</protein>
<comment type="subcellular location">
    <subcellularLocation>
        <location evidence="1">Membrane</location>
        <topology evidence="1">Multi-pass membrane protein</topology>
    </subcellularLocation>
</comment>
<organism evidence="8 9">
    <name type="scientific">Gulosibacter faecalis</name>
    <dbReference type="NCBI Taxonomy" id="272240"/>
    <lineage>
        <taxon>Bacteria</taxon>
        <taxon>Bacillati</taxon>
        <taxon>Actinomycetota</taxon>
        <taxon>Actinomycetes</taxon>
        <taxon>Micrococcales</taxon>
        <taxon>Microbacteriaceae</taxon>
        <taxon>Gulosibacter</taxon>
    </lineage>
</organism>
<feature type="transmembrane region" description="Helical" evidence="6">
    <location>
        <begin position="221"/>
        <end position="239"/>
    </location>
</feature>
<keyword evidence="9" id="KW-1185">Reference proteome</keyword>
<dbReference type="Gene3D" id="1.10.3730.20">
    <property type="match status" value="1"/>
</dbReference>
<comment type="similarity">
    <text evidence="2">Belongs to the EamA transporter family.</text>
</comment>
<feature type="transmembrane region" description="Helical" evidence="6">
    <location>
        <begin position="277"/>
        <end position="295"/>
    </location>
</feature>
<dbReference type="Pfam" id="PF00892">
    <property type="entry name" value="EamA"/>
    <property type="match status" value="2"/>
</dbReference>
<name>A0ABW5UYS9_9MICO</name>
<reference evidence="9" key="1">
    <citation type="journal article" date="2019" name="Int. J. Syst. Evol. Microbiol.">
        <title>The Global Catalogue of Microorganisms (GCM) 10K type strain sequencing project: providing services to taxonomists for standard genome sequencing and annotation.</title>
        <authorList>
            <consortium name="The Broad Institute Genomics Platform"/>
            <consortium name="The Broad Institute Genome Sequencing Center for Infectious Disease"/>
            <person name="Wu L."/>
            <person name="Ma J."/>
        </authorList>
    </citation>
    <scope>NUCLEOTIDE SEQUENCE [LARGE SCALE GENOMIC DNA]</scope>
    <source>
        <strain evidence="9">TISTR 1514</strain>
    </source>
</reference>
<evidence type="ECO:0000256" key="5">
    <source>
        <dbReference type="ARBA" id="ARBA00023136"/>
    </source>
</evidence>
<evidence type="ECO:0000313" key="8">
    <source>
        <dbReference type="EMBL" id="MFD2758361.1"/>
    </source>
</evidence>
<dbReference type="Proteomes" id="UP001597492">
    <property type="component" value="Unassembled WGS sequence"/>
</dbReference>
<sequence>METVRRASPAGTLAVLLTAVLWGTTGTAATFAPEVGPLAMGAAALGIGGLLQAAIALPALRSARGQLAQHRGAVLAGAIAVFAYPLAFYSSMHLAGVAIGTVVSLGSAPLASGVLERLVDGRRLSAWWSLAAALGIAGSALLCVAELHSAPTETLPTIGGVALGLVAGVTYALYSWSVHRLIGRGISRAAAMGAVFGIGGAALMPVLAITGAPFLATPNNLTVGAYMALVPMFLGYLLFGYGLSRVPASTATTLTLAEPAVAAVLAVTIVGERLSPLGWVGIAAIAVALIVLTLAPTTRRPDPSKLAKSPISM</sequence>
<feature type="transmembrane region" description="Helical" evidence="6">
    <location>
        <begin position="38"/>
        <end position="60"/>
    </location>
</feature>
<dbReference type="PANTHER" id="PTHR32322">
    <property type="entry name" value="INNER MEMBRANE TRANSPORTER"/>
    <property type="match status" value="1"/>
</dbReference>
<gene>
    <name evidence="8" type="ORF">ACFSW7_08215</name>
</gene>
<dbReference type="EMBL" id="JBHUNE010000006">
    <property type="protein sequence ID" value="MFD2758361.1"/>
    <property type="molecule type" value="Genomic_DNA"/>
</dbReference>
<dbReference type="InterPro" id="IPR000620">
    <property type="entry name" value="EamA_dom"/>
</dbReference>
<feature type="transmembrane region" description="Helical" evidence="6">
    <location>
        <begin position="154"/>
        <end position="174"/>
    </location>
</feature>
<evidence type="ECO:0000256" key="6">
    <source>
        <dbReference type="SAM" id="Phobius"/>
    </source>
</evidence>
<evidence type="ECO:0000313" key="9">
    <source>
        <dbReference type="Proteomes" id="UP001597492"/>
    </source>
</evidence>
<feature type="transmembrane region" description="Helical" evidence="6">
    <location>
        <begin position="127"/>
        <end position="148"/>
    </location>
</feature>
<feature type="transmembrane region" description="Helical" evidence="6">
    <location>
        <begin position="251"/>
        <end position="271"/>
    </location>
</feature>
<evidence type="ECO:0000259" key="7">
    <source>
        <dbReference type="Pfam" id="PF00892"/>
    </source>
</evidence>
<feature type="domain" description="EamA" evidence="7">
    <location>
        <begin position="160"/>
        <end position="293"/>
    </location>
</feature>
<keyword evidence="5 6" id="KW-0472">Membrane</keyword>
<feature type="domain" description="EamA" evidence="7">
    <location>
        <begin position="11"/>
        <end position="142"/>
    </location>
</feature>
<comment type="caution">
    <text evidence="8">The sequence shown here is derived from an EMBL/GenBank/DDBJ whole genome shotgun (WGS) entry which is preliminary data.</text>
</comment>
<evidence type="ECO:0000256" key="1">
    <source>
        <dbReference type="ARBA" id="ARBA00004141"/>
    </source>
</evidence>
<dbReference type="InterPro" id="IPR037185">
    <property type="entry name" value="EmrE-like"/>
</dbReference>
<evidence type="ECO:0000256" key="2">
    <source>
        <dbReference type="ARBA" id="ARBA00007362"/>
    </source>
</evidence>